<dbReference type="AlphaFoldDB" id="A0A1D2MPA9"/>
<protein>
    <submittedName>
        <fullName evidence="1">Uncharacterized protein</fullName>
    </submittedName>
</protein>
<sequence length="70" mass="8065">MLANIYVSRSSSLGKQKKGYCSLDSEYEYDYDLSFERRGCVVDDLSDKRLTFVADLQTPHAHTCVEFYKA</sequence>
<organism evidence="1 2">
    <name type="scientific">Orchesella cincta</name>
    <name type="common">Springtail</name>
    <name type="synonym">Podura cincta</name>
    <dbReference type="NCBI Taxonomy" id="48709"/>
    <lineage>
        <taxon>Eukaryota</taxon>
        <taxon>Metazoa</taxon>
        <taxon>Ecdysozoa</taxon>
        <taxon>Arthropoda</taxon>
        <taxon>Hexapoda</taxon>
        <taxon>Collembola</taxon>
        <taxon>Entomobryomorpha</taxon>
        <taxon>Entomobryoidea</taxon>
        <taxon>Orchesellidae</taxon>
        <taxon>Orchesellinae</taxon>
        <taxon>Orchesella</taxon>
    </lineage>
</organism>
<gene>
    <name evidence="1" type="ORF">Ocin01_12041</name>
</gene>
<comment type="caution">
    <text evidence="1">The sequence shown here is derived from an EMBL/GenBank/DDBJ whole genome shotgun (WGS) entry which is preliminary data.</text>
</comment>
<reference evidence="1 2" key="1">
    <citation type="journal article" date="2016" name="Genome Biol. Evol.">
        <title>Gene Family Evolution Reflects Adaptation to Soil Environmental Stressors in the Genome of the Collembolan Orchesella cincta.</title>
        <authorList>
            <person name="Faddeeva-Vakhrusheva A."/>
            <person name="Derks M.F."/>
            <person name="Anvar S.Y."/>
            <person name="Agamennone V."/>
            <person name="Suring W."/>
            <person name="Smit S."/>
            <person name="van Straalen N.M."/>
            <person name="Roelofs D."/>
        </authorList>
    </citation>
    <scope>NUCLEOTIDE SEQUENCE [LARGE SCALE GENOMIC DNA]</scope>
    <source>
        <tissue evidence="1">Mixed pool</tissue>
    </source>
</reference>
<evidence type="ECO:0000313" key="2">
    <source>
        <dbReference type="Proteomes" id="UP000094527"/>
    </source>
</evidence>
<dbReference type="EMBL" id="LJIJ01000776">
    <property type="protein sequence ID" value="ODM94645.1"/>
    <property type="molecule type" value="Genomic_DNA"/>
</dbReference>
<evidence type="ECO:0000313" key="1">
    <source>
        <dbReference type="EMBL" id="ODM94645.1"/>
    </source>
</evidence>
<name>A0A1D2MPA9_ORCCI</name>
<accession>A0A1D2MPA9</accession>
<proteinExistence type="predicted"/>
<dbReference type="Proteomes" id="UP000094527">
    <property type="component" value="Unassembled WGS sequence"/>
</dbReference>
<keyword evidence="2" id="KW-1185">Reference proteome</keyword>